<comment type="caution">
    <text evidence="1">The sequence shown here is derived from an EMBL/GenBank/DDBJ whole genome shotgun (WGS) entry which is preliminary data.</text>
</comment>
<dbReference type="RefSeq" id="WP_380000386.1">
    <property type="nucleotide sequence ID" value="NZ_JBHSGN010000128.1"/>
</dbReference>
<organism evidence="1 2">
    <name type="scientific">Dysgonomonas termitidis</name>
    <dbReference type="NCBI Taxonomy" id="1516126"/>
    <lineage>
        <taxon>Bacteria</taxon>
        <taxon>Pseudomonadati</taxon>
        <taxon>Bacteroidota</taxon>
        <taxon>Bacteroidia</taxon>
        <taxon>Bacteroidales</taxon>
        <taxon>Dysgonomonadaceae</taxon>
        <taxon>Dysgonomonas</taxon>
    </lineage>
</organism>
<dbReference type="EMBL" id="JBHSGN010000128">
    <property type="protein sequence ID" value="MFC4676298.1"/>
    <property type="molecule type" value="Genomic_DNA"/>
</dbReference>
<accession>A0ABV9L3F1</accession>
<keyword evidence="2" id="KW-1185">Reference proteome</keyword>
<evidence type="ECO:0000313" key="2">
    <source>
        <dbReference type="Proteomes" id="UP001596023"/>
    </source>
</evidence>
<evidence type="ECO:0000313" key="1">
    <source>
        <dbReference type="EMBL" id="MFC4676298.1"/>
    </source>
</evidence>
<sequence>MEKNDNTNQNNRIPLKDLPKEKLEEISNRILKNVSNPVDWINSINPLNSLNLVKPIYCYKNLFYNFNKEEDEIEDVFQLRANNDSRMYKTPDDVNDTYTPERVWENGKTGYFIPFDYDSWSGCYMKLMNPDRGKDGKGLRFVQTPERSDGIYYHPQNNEIIVSGFGEYVLENWGKDLSKLYEEYTENEYRKRVEQWRKDNYPYKNKIDKQIKLQLLNEFKIVEQTKWDKATISEFFDFNDNRKLNQCMNEYFNWLDKCIQIENEKEEKQFIDFIKSGTISNNWVNGKSGQFQDFDNTCLYRFCEMDKDCHIHLLKKEEEKKLPVLACGFVAWLIKHWGTNTQAIYSSYLQARLNKYKTEHKNDADVFKRDLEREFYDQYKTKEEQWVKQSEAIFEFVSDVEVNQIKEYVRNYFEYVNSLSNPLAIDEYTKESEIIKNTRLRTIYFAIRHTPRDYPPNKNIYSQYTPIQIINDLRRIEQHHEEKPDECISYFFEKYHTKRQILKTPTIFVECLKLFIDNHTVFMIMLLDRYMFPNTETQKQFALELNKAQKQVEPDQRDEALQTKPEQTKYDIGKPQQNFADYLHHENKNALMKKLHELLDGKTCKTVAITIKALTDLSYLIYGSKNNLYDTMRKEFSFSGTDSGLNKFLNSNNNGLSEIDIKPTKDILQAVK</sequence>
<proteinExistence type="predicted"/>
<reference evidence="2" key="1">
    <citation type="journal article" date="2019" name="Int. J. Syst. Evol. Microbiol.">
        <title>The Global Catalogue of Microorganisms (GCM) 10K type strain sequencing project: providing services to taxonomists for standard genome sequencing and annotation.</title>
        <authorList>
            <consortium name="The Broad Institute Genomics Platform"/>
            <consortium name="The Broad Institute Genome Sequencing Center for Infectious Disease"/>
            <person name="Wu L."/>
            <person name="Ma J."/>
        </authorList>
    </citation>
    <scope>NUCLEOTIDE SEQUENCE [LARGE SCALE GENOMIC DNA]</scope>
    <source>
        <strain evidence="2">CCUG 66188</strain>
    </source>
</reference>
<protein>
    <submittedName>
        <fullName evidence="1">Uncharacterized protein</fullName>
    </submittedName>
</protein>
<dbReference type="Proteomes" id="UP001596023">
    <property type="component" value="Unassembled WGS sequence"/>
</dbReference>
<name>A0ABV9L3F1_9BACT</name>
<gene>
    <name evidence="1" type="ORF">ACFO6W_21680</name>
</gene>